<dbReference type="PANTHER" id="PTHR41523">
    <property type="entry name" value="TWO-COMPONENT SYSTEM SENSOR PROTEIN"/>
    <property type="match status" value="1"/>
</dbReference>
<reference evidence="9" key="1">
    <citation type="journal article" date="2014" name="Int. J. Syst. Evol. Microbiol.">
        <title>Complete genome sequence of Corynebacterium casei LMG S-19264T (=DSM 44701T), isolated from a smear-ripened cheese.</title>
        <authorList>
            <consortium name="US DOE Joint Genome Institute (JGI-PGF)"/>
            <person name="Walter F."/>
            <person name="Albersmeier A."/>
            <person name="Kalinowski J."/>
            <person name="Ruckert C."/>
        </authorList>
    </citation>
    <scope>NUCLEOTIDE SEQUENCE</scope>
    <source>
        <strain evidence="9">CGMCC 1.6293</strain>
    </source>
</reference>
<dbReference type="InterPro" id="IPR035965">
    <property type="entry name" value="PAS-like_dom_sf"/>
</dbReference>
<dbReference type="SUPFAM" id="SSF55785">
    <property type="entry name" value="PYP-like sensor domain (PAS domain)"/>
    <property type="match status" value="1"/>
</dbReference>
<proteinExistence type="predicted"/>
<evidence type="ECO:0000256" key="6">
    <source>
        <dbReference type="ARBA" id="ARBA00022777"/>
    </source>
</evidence>
<dbReference type="InterPro" id="IPR029016">
    <property type="entry name" value="GAF-like_dom_sf"/>
</dbReference>
<keyword evidence="7" id="KW-0067">ATP-binding</keyword>
<dbReference type="EC" id="2.7.13.3" evidence="2"/>
<evidence type="ECO:0000259" key="8">
    <source>
        <dbReference type="SMART" id="SM00911"/>
    </source>
</evidence>
<name>A0A917T6I6_9RHOB</name>
<dbReference type="Gene3D" id="3.30.450.20">
    <property type="entry name" value="PAS domain"/>
    <property type="match status" value="1"/>
</dbReference>
<dbReference type="Gene3D" id="3.30.450.40">
    <property type="match status" value="1"/>
</dbReference>
<dbReference type="InterPro" id="IPR003018">
    <property type="entry name" value="GAF"/>
</dbReference>
<evidence type="ECO:0000256" key="4">
    <source>
        <dbReference type="ARBA" id="ARBA00022679"/>
    </source>
</evidence>
<evidence type="ECO:0000256" key="1">
    <source>
        <dbReference type="ARBA" id="ARBA00000085"/>
    </source>
</evidence>
<evidence type="ECO:0000256" key="5">
    <source>
        <dbReference type="ARBA" id="ARBA00022741"/>
    </source>
</evidence>
<dbReference type="AlphaFoldDB" id="A0A917T6I6"/>
<dbReference type="GO" id="GO:0004673">
    <property type="term" value="F:protein histidine kinase activity"/>
    <property type="evidence" value="ECO:0007669"/>
    <property type="project" value="UniProtKB-EC"/>
</dbReference>
<keyword evidence="5" id="KW-0547">Nucleotide-binding</keyword>
<dbReference type="InterPro" id="IPR013656">
    <property type="entry name" value="PAS_4"/>
</dbReference>
<dbReference type="EMBL" id="BMLF01000003">
    <property type="protein sequence ID" value="GGM11097.1"/>
    <property type="molecule type" value="Genomic_DNA"/>
</dbReference>
<evidence type="ECO:0000256" key="2">
    <source>
        <dbReference type="ARBA" id="ARBA00012438"/>
    </source>
</evidence>
<organism evidence="9 10">
    <name type="scientific">Pseudooceanicola nanhaiensis</name>
    <dbReference type="NCBI Taxonomy" id="375761"/>
    <lineage>
        <taxon>Bacteria</taxon>
        <taxon>Pseudomonadati</taxon>
        <taxon>Pseudomonadota</taxon>
        <taxon>Alphaproteobacteria</taxon>
        <taxon>Rhodobacterales</taxon>
        <taxon>Paracoccaceae</taxon>
        <taxon>Pseudooceanicola</taxon>
    </lineage>
</organism>
<keyword evidence="3" id="KW-0597">Phosphoprotein</keyword>
<dbReference type="Pfam" id="PF01590">
    <property type="entry name" value="GAF"/>
    <property type="match status" value="1"/>
</dbReference>
<keyword evidence="6" id="KW-0418">Kinase</keyword>
<accession>A0A917T6I6</accession>
<keyword evidence="4" id="KW-0808">Transferase</keyword>
<evidence type="ECO:0000313" key="10">
    <source>
        <dbReference type="Proteomes" id="UP000649829"/>
    </source>
</evidence>
<dbReference type="Proteomes" id="UP000649829">
    <property type="component" value="Unassembled WGS sequence"/>
</dbReference>
<dbReference type="PANTHER" id="PTHR41523:SF8">
    <property type="entry name" value="ETHYLENE RESPONSE SENSOR PROTEIN"/>
    <property type="match status" value="1"/>
</dbReference>
<sequence length="513" mass="56387">MSFLAGSSEMAERTRDFNWSTHPFGPPEIWPQSLRAALGICLTSAFPTAIYWGPELRLLYNDAWSSIPGPRHPAALGAPAREVWADIWHVIEPQFRKVFATGEGLFVEDQMLPMRRYGFEEETYWNYSFTPIRGEDGAVAGIFNSGSETTERVLQRRRAEFLLTLSDGLRQSGDETRTLATTIRELGTFLRAARVALMSRTGERGSAFAAVDQWTDGVFGAFDREVDVDQLGDPGAALLEGRVVRLDSGTGETGAEALLCGASAALLIPWMHDGRLESVLAIHSTRPRRWTAVEVATAEDTLNRGQTWAEQQRALSREKVMLREIDHRARNLLSVVRSILRLTRADDAESLRDKVSDRILALSRTHTLLARKRWHEVTLEDLITQELEPYGAPEGERIAVSGPSVILSSERAQSVAMVLHELVTNAAKHGALSGLGGTLDVAWEKLPGGVVGIDWHERVDLSEAPSAPERGTGFGSTLLPLVVEGQLGGTLTRDFADTGLVCRITFPAAEPVE</sequence>
<comment type="catalytic activity">
    <reaction evidence="1">
        <text>ATP + protein L-histidine = ADP + protein N-phospho-L-histidine.</text>
        <dbReference type="EC" id="2.7.13.3"/>
    </reaction>
</comment>
<evidence type="ECO:0000256" key="7">
    <source>
        <dbReference type="ARBA" id="ARBA00022840"/>
    </source>
</evidence>
<dbReference type="InterPro" id="IPR011102">
    <property type="entry name" value="Sig_transdc_His_kinase_HWE"/>
</dbReference>
<dbReference type="SMART" id="SM00911">
    <property type="entry name" value="HWE_HK"/>
    <property type="match status" value="1"/>
</dbReference>
<dbReference type="Pfam" id="PF08448">
    <property type="entry name" value="PAS_4"/>
    <property type="match status" value="1"/>
</dbReference>
<gene>
    <name evidence="9" type="ORF">GCM10011534_36430</name>
</gene>
<dbReference type="Pfam" id="PF07536">
    <property type="entry name" value="HWE_HK"/>
    <property type="match status" value="1"/>
</dbReference>
<evidence type="ECO:0000256" key="3">
    <source>
        <dbReference type="ARBA" id="ARBA00022553"/>
    </source>
</evidence>
<dbReference type="SUPFAM" id="SSF55781">
    <property type="entry name" value="GAF domain-like"/>
    <property type="match status" value="1"/>
</dbReference>
<protein>
    <recommendedName>
        <fullName evidence="2">histidine kinase</fullName>
        <ecNumber evidence="2">2.7.13.3</ecNumber>
    </recommendedName>
</protein>
<dbReference type="SUPFAM" id="SSF55874">
    <property type="entry name" value="ATPase domain of HSP90 chaperone/DNA topoisomerase II/histidine kinase"/>
    <property type="match status" value="1"/>
</dbReference>
<comment type="caution">
    <text evidence="9">The sequence shown here is derived from an EMBL/GenBank/DDBJ whole genome shotgun (WGS) entry which is preliminary data.</text>
</comment>
<dbReference type="GO" id="GO:0005524">
    <property type="term" value="F:ATP binding"/>
    <property type="evidence" value="ECO:0007669"/>
    <property type="project" value="UniProtKB-KW"/>
</dbReference>
<feature type="domain" description="Signal transduction histidine kinase HWE region" evidence="8">
    <location>
        <begin position="324"/>
        <end position="404"/>
    </location>
</feature>
<dbReference type="RefSeq" id="WP_156954764.1">
    <property type="nucleotide sequence ID" value="NZ_BMLF01000003.1"/>
</dbReference>
<dbReference type="Gene3D" id="3.30.565.10">
    <property type="entry name" value="Histidine kinase-like ATPase, C-terminal domain"/>
    <property type="match status" value="1"/>
</dbReference>
<dbReference type="InterPro" id="IPR036890">
    <property type="entry name" value="HATPase_C_sf"/>
</dbReference>
<evidence type="ECO:0000313" key="9">
    <source>
        <dbReference type="EMBL" id="GGM11097.1"/>
    </source>
</evidence>
<keyword evidence="10" id="KW-1185">Reference proteome</keyword>
<reference evidence="9" key="2">
    <citation type="submission" date="2020-09" db="EMBL/GenBank/DDBJ databases">
        <authorList>
            <person name="Sun Q."/>
            <person name="Zhou Y."/>
        </authorList>
    </citation>
    <scope>NUCLEOTIDE SEQUENCE</scope>
    <source>
        <strain evidence="9">CGMCC 1.6293</strain>
    </source>
</reference>